<dbReference type="InterPro" id="IPR023123">
    <property type="entry name" value="Tubulin_C"/>
</dbReference>
<dbReference type="EMBL" id="UYYB01142118">
    <property type="protein sequence ID" value="VDM85570.1"/>
    <property type="molecule type" value="Genomic_DNA"/>
</dbReference>
<dbReference type="Proteomes" id="UP000270094">
    <property type="component" value="Unassembled WGS sequence"/>
</dbReference>
<dbReference type="GO" id="GO:0005525">
    <property type="term" value="F:GTP binding"/>
    <property type="evidence" value="ECO:0007669"/>
    <property type="project" value="UniProtKB-KW"/>
</dbReference>
<feature type="compositionally biased region" description="Polar residues" evidence="5">
    <location>
        <begin position="54"/>
        <end position="67"/>
    </location>
</feature>
<dbReference type="SUPFAM" id="SSF55307">
    <property type="entry name" value="Tubulin C-terminal domain-like"/>
    <property type="match status" value="1"/>
</dbReference>
<evidence type="ECO:0000256" key="1">
    <source>
        <dbReference type="ARBA" id="ARBA00009636"/>
    </source>
</evidence>
<dbReference type="OrthoDB" id="10064376at2759"/>
<dbReference type="Gene3D" id="1.10.287.600">
    <property type="entry name" value="Helix hairpin bin"/>
    <property type="match status" value="1"/>
</dbReference>
<protein>
    <submittedName>
        <fullName evidence="6">Uncharacterized protein</fullName>
    </submittedName>
</protein>
<feature type="region of interest" description="Disordered" evidence="5">
    <location>
        <begin position="46"/>
        <end position="67"/>
    </location>
</feature>
<keyword evidence="7" id="KW-1185">Reference proteome</keyword>
<evidence type="ECO:0000256" key="3">
    <source>
        <dbReference type="ARBA" id="ARBA00022741"/>
    </source>
</evidence>
<proteinExistence type="inferred from homology"/>
<evidence type="ECO:0000313" key="6">
    <source>
        <dbReference type="EMBL" id="VDM85570.1"/>
    </source>
</evidence>
<organism evidence="6 7">
    <name type="scientific">Strongylus vulgaris</name>
    <name type="common">Blood worm</name>
    <dbReference type="NCBI Taxonomy" id="40348"/>
    <lineage>
        <taxon>Eukaryota</taxon>
        <taxon>Metazoa</taxon>
        <taxon>Ecdysozoa</taxon>
        <taxon>Nematoda</taxon>
        <taxon>Chromadorea</taxon>
        <taxon>Rhabditida</taxon>
        <taxon>Rhabditina</taxon>
        <taxon>Rhabditomorpha</taxon>
        <taxon>Strongyloidea</taxon>
        <taxon>Strongylidae</taxon>
        <taxon>Strongylus</taxon>
    </lineage>
</organism>
<dbReference type="AlphaFoldDB" id="A0A3P7JIR9"/>
<evidence type="ECO:0000313" key="7">
    <source>
        <dbReference type="Proteomes" id="UP000270094"/>
    </source>
</evidence>
<evidence type="ECO:0000256" key="4">
    <source>
        <dbReference type="ARBA" id="ARBA00023134"/>
    </source>
</evidence>
<evidence type="ECO:0000256" key="2">
    <source>
        <dbReference type="ARBA" id="ARBA00022701"/>
    </source>
</evidence>
<keyword evidence="3" id="KW-0547">Nucleotide-binding</keyword>
<keyword evidence="2" id="KW-0493">Microtubule</keyword>
<gene>
    <name evidence="6" type="ORF">SVUK_LOCUS20568</name>
</gene>
<comment type="similarity">
    <text evidence="1">Belongs to the tubulin family.</text>
</comment>
<keyword evidence="4" id="KW-0342">GTP-binding</keyword>
<sequence>MLNNSKLSLKEMNYVLSLGMEEGEFSEARDDMAALEKDYEEIGSDEYFDDDETYTASRGNSAYSRKF</sequence>
<reference evidence="6 7" key="1">
    <citation type="submission" date="2018-11" db="EMBL/GenBank/DDBJ databases">
        <authorList>
            <consortium name="Pathogen Informatics"/>
        </authorList>
    </citation>
    <scope>NUCLEOTIDE SEQUENCE [LARGE SCALE GENOMIC DNA]</scope>
</reference>
<accession>A0A3P7JIR9</accession>
<name>A0A3P7JIR9_STRVU</name>
<evidence type="ECO:0000256" key="5">
    <source>
        <dbReference type="SAM" id="MobiDB-lite"/>
    </source>
</evidence>
<dbReference type="GO" id="GO:0005874">
    <property type="term" value="C:microtubule"/>
    <property type="evidence" value="ECO:0007669"/>
    <property type="project" value="UniProtKB-KW"/>
</dbReference>
<dbReference type="InterPro" id="IPR008280">
    <property type="entry name" value="Tub_FtsZ_C"/>
</dbReference>